<dbReference type="NCBIfam" id="TIGR01643">
    <property type="entry name" value="YD_repeat_2x"/>
    <property type="match status" value="6"/>
</dbReference>
<feature type="region of interest" description="Disordered" evidence="2">
    <location>
        <begin position="3087"/>
        <end position="3141"/>
    </location>
</feature>
<evidence type="ECO:0000256" key="1">
    <source>
        <dbReference type="ARBA" id="ARBA00022737"/>
    </source>
</evidence>
<dbReference type="Pfam" id="PF05593">
    <property type="entry name" value="RHS_repeat"/>
    <property type="match status" value="4"/>
</dbReference>
<dbReference type="PANTHER" id="PTHR32305">
    <property type="match status" value="1"/>
</dbReference>
<dbReference type="InterPro" id="IPR001791">
    <property type="entry name" value="Laminin_G"/>
</dbReference>
<feature type="domain" description="Laminin G" evidence="3">
    <location>
        <begin position="1280"/>
        <end position="1464"/>
    </location>
</feature>
<keyword evidence="1" id="KW-0677">Repeat</keyword>
<evidence type="ECO:0000256" key="2">
    <source>
        <dbReference type="SAM" id="MobiDB-lite"/>
    </source>
</evidence>
<organism evidence="4 5">
    <name type="scientific">Embleya scabrispora</name>
    <dbReference type="NCBI Taxonomy" id="159449"/>
    <lineage>
        <taxon>Bacteria</taxon>
        <taxon>Bacillati</taxon>
        <taxon>Actinomycetota</taxon>
        <taxon>Actinomycetes</taxon>
        <taxon>Kitasatosporales</taxon>
        <taxon>Streptomycetaceae</taxon>
        <taxon>Embleya</taxon>
    </lineage>
</organism>
<feature type="region of interest" description="Disordered" evidence="2">
    <location>
        <begin position="2964"/>
        <end position="3054"/>
    </location>
</feature>
<dbReference type="SMART" id="SM00306">
    <property type="entry name" value="HintN"/>
    <property type="match status" value="1"/>
</dbReference>
<comment type="caution">
    <text evidence="4">The sequence shown here is derived from an EMBL/GenBank/DDBJ whole genome shotgun (WGS) entry which is preliminary data.</text>
</comment>
<dbReference type="NCBIfam" id="TIGR03696">
    <property type="entry name" value="Rhs_assc_core"/>
    <property type="match status" value="1"/>
</dbReference>
<feature type="compositionally biased region" description="Polar residues" evidence="2">
    <location>
        <begin position="3126"/>
        <end position="3138"/>
    </location>
</feature>
<dbReference type="Pfam" id="PF20148">
    <property type="entry name" value="DUF6531"/>
    <property type="match status" value="1"/>
</dbReference>
<feature type="region of interest" description="Disordered" evidence="2">
    <location>
        <begin position="107"/>
        <end position="140"/>
    </location>
</feature>
<feature type="compositionally biased region" description="Basic and acidic residues" evidence="2">
    <location>
        <begin position="125"/>
        <end position="140"/>
    </location>
</feature>
<dbReference type="InterPro" id="IPR003587">
    <property type="entry name" value="Hint_dom_N"/>
</dbReference>
<accession>A0A1T3P4C8</accession>
<dbReference type="Proteomes" id="UP000190037">
    <property type="component" value="Unassembled WGS sequence"/>
</dbReference>
<reference evidence="4 5" key="1">
    <citation type="submission" date="2017-03" db="EMBL/GenBank/DDBJ databases">
        <title>Draft genome sequence of Streptomyces scabrisporus NF3, endophyte isolated from Amphipterygium adstringens.</title>
        <authorList>
            <person name="Vazquez M."/>
            <person name="Ceapa C.D."/>
            <person name="Rodriguez Luna D."/>
            <person name="Sanchez Esquivel S."/>
        </authorList>
    </citation>
    <scope>NUCLEOTIDE SEQUENCE [LARGE SCALE GENOMIC DNA]</scope>
    <source>
        <strain evidence="4 5">NF3</strain>
    </source>
</reference>
<dbReference type="InterPro" id="IPR022385">
    <property type="entry name" value="Rhs_assc_core"/>
</dbReference>
<dbReference type="SMART" id="SM00282">
    <property type="entry name" value="LamG"/>
    <property type="match status" value="2"/>
</dbReference>
<dbReference type="PROSITE" id="PS50025">
    <property type="entry name" value="LAM_G_DOMAIN"/>
    <property type="match status" value="1"/>
</dbReference>
<dbReference type="InterPro" id="IPR006530">
    <property type="entry name" value="YD"/>
</dbReference>
<evidence type="ECO:0000259" key="3">
    <source>
        <dbReference type="PROSITE" id="PS50025"/>
    </source>
</evidence>
<feature type="compositionally biased region" description="Basic and acidic residues" evidence="2">
    <location>
        <begin position="78"/>
        <end position="87"/>
    </location>
</feature>
<dbReference type="RefSeq" id="WP_078978218.1">
    <property type="nucleotide sequence ID" value="NZ_MWQN01000001.1"/>
</dbReference>
<feature type="region of interest" description="Disordered" evidence="2">
    <location>
        <begin position="1"/>
        <end position="91"/>
    </location>
</feature>
<protein>
    <recommendedName>
        <fullName evidence="3">Laminin G domain-containing protein</fullName>
    </recommendedName>
</protein>
<dbReference type="CDD" id="cd00110">
    <property type="entry name" value="LamG"/>
    <property type="match status" value="1"/>
</dbReference>
<feature type="compositionally biased region" description="Basic and acidic residues" evidence="2">
    <location>
        <begin position="2965"/>
        <end position="3029"/>
    </location>
</feature>
<dbReference type="Gene3D" id="2.170.16.10">
    <property type="entry name" value="Hedgehog/Intein (Hint) domain"/>
    <property type="match status" value="1"/>
</dbReference>
<dbReference type="EMBL" id="MWQN01000001">
    <property type="protein sequence ID" value="OPC83923.1"/>
    <property type="molecule type" value="Genomic_DNA"/>
</dbReference>
<sequence length="3409" mass="364416">MPGSERSAKAASETPQDKRKSAAPGKPTLSNNLKPQTPGPADPKDVKFPVDPKNPKGAQGSAAGAPPKGFDPATSVEEPQRRDETTKVFRNADGTFTTRSYAVPVHVRQPDGSWTDIDTTPARQPDGRLKPRQTEAKSDLAPRADDRAIQSLKIDDGHSVSLALADAAPVASRIDGNAVTYPDARPHADVRFETTNAGIKETLVLDSPQAPSTWTFPITATGLQAVRTAEGEIEFKDDHGVVRAVIPRGWMEDSSGKGEAGAGARSYGVAYDLVQHDGGIALRVTLDQDWLRDPKRVYPVMVDPSLNNRSSFSTFVDSCSTDTHHHAAYMVTGTSNTGCVNQAYMAFNNFRTQLPNAYVTGAALQTYVTYSASCAPNVVNVVPITQWWDASKLRAFPGPATGGVIGSASFSGGETPSGTNCGQAPAWRAIPLNAGGVDLLTSWAQGRDNYGLSLVVDAGNRDAYKIFASSNGVSQNAPYLQVEWSPWNARYDWGQLNPPPTNNTPGKIRFRAENIGMNTWTVGGNGIIWSTVDPNGATWTGGQPIPFDTPNGHNFETDVNIDPMPPGSYYLCIELTRPGGVFGDQGVTPRCGTMTVGNVPPVLNNTWPPNNYVQGSLTPQLMAYGSDPDGSPGGPLQYKFTVCPESGSCTESGWVGERWRVPAGLLAWDKSFSWSVRISDTVDLDQTETWWSSFRTQVPQPGVSSNLAGKPGEQAIKGVDPYLGNYTTESVDASIKAAGPALEIRRTYNSLDPRGNGIGRGAPLFGPGWSTVYDTRIWSDDIGAMVTYPDGRQVRFGRNGNGTYEPPPSRQSTLLGGSSGWLLTDKSGFRYIFDQWGRLTQLATHDGRTQTITYNNVLGVDRVVDDTSGRSLRFTWNASPLVGGHVTKVTADAPSAGARAPEWTYEYTGAALTKVCSPDAGTKCTAYGTTPISQYRSLIADAMPESYMRLGESAGSATAVREPGYSVAMPDGQYSGNVLLGVPGALTGSSNTAARFNGSSSVMEPWHNLQNQTAESAIEMWFRSTSNNGGVLYGMQNKSVRDSTETLDLWPALYVGTDGKLRGSLPGIAAYDPMTSASSVTDGAWHHVVLTADGVNQQLYLDGRRLDERAGVAPAASTQTNASVGAGYIHSWWPAAGQNPRGWFNGDVDEFALYDHALSATLVGQHSDMRSGGFGITSITTPEGRTAAALTYATGQDRVGTVTDVNGGKYWITFPDTSNTSTYYPNSVLKARPYDYYRLGERSGTTAKSTVFNDGHDSNAAYTDVALGMETLPFLRADDTAAGFNGSTSQVRLPDGELSGSPNLTAQMWFKTDRAGVLLSSQKRAITDPAVTTGDYTPVLYVGTDGRVHGQFWDNSLNPMTSQNRVDDGSWHMVTLIANGGFQLLVVDGAWADSRVGQPFNFDDQRFVYVGAGAISGGWPAQPADKLGHFNGVIDEVAIYRHADLGLFRVTAQYRRSLGLQGEMIHVLAPGNNVLSYMYEPENRGRLLSYVDAANGKWLYDYDDHGYLKATTDPNAHTVRYDNDERGNVRSKETCRKAWDCQRELYKYYLDEANPTDPRNDQVIGSWDARAAGYDDNRYARGYIYDASGRLAISWEPDPLDGGGSSQFTVREYTAGTEPAAGGGTQPKGLVKAETTPGGKKTAYAYNRAGDLVSTVAPSGLETRYTHDALGRVLTRTEVSDSRPAGATTTFTYDASSRLTIRVDPVTTDAVTGRAHLPVTTTQYDQDGNPTQQVVGDYTGADPSRTTSATYDASNRLATSTDGAGNVTTYGYDTFGNRTKVIDPLGAEFAYTYSPTGHPTQSALKNWKGRLGDETAKTLVLESKAYDPAGRLATTTDAMGRTRHVFYYDDNLVGMVRQDGFRNADGTTRDIVLQRNEYDNAGNMIRQTVGGTDVTESTFNAANLVTKTVRDPGGLARTDSYSYARDGEILTTTHAQGTVAQTTKYAYNPAGMQIGKTVGDSSTAAVTSWTRDQRGLALTQTEPRGNVNGADKAAFTTTFGYDEVGRQTKTISPTISIESAGGAPVSSRAITMTGYNTFGEVAETSDANGNITTRTWSANGINTATAAPAYTPPGATTPLKPTVYSLPDKNGRPVADIDANGAITQTKYDALGNAVERKDPALPGKDAGIWSFHYNDAGERIQSVAPDGGFSTATYDDLGRQVTATTLELVPTGKTYTTKYAYSDTGERLGTVGPNGETEWTFYNALHEPTLFIDATQRSRVVERDLNGKITKSTLADGTYHTQTYDALGQPMITSDYDADNTLLRISSTWYDVSGNLIQTIDPKLKSTRYEYDALGRRTRQIEPGPTSAGIVTALGYDAAGNRTRYTDGNGNVTTTTYNSLGLQASMVEPATTAHPAAADRTWSTGYDIGGRPLKETRPGGVNVDRTYNVLGGLTSQTATSTGPDAASSSKTFDYDRQGRLVKASTPSGDDTFGYDWRSHIVSTSGPSGTSSFVYDHLGRMTGRTDASGTSSYTYDEAGRTKTATDAVTGTNLAYSYDGIGQLTQVAYGGTGGSVRTFGYDKLHRMTSDVLKTSTGAQLNSITTSFDAADRMIGKTTNNGTGPVVNTYGYDDAGRLTSWNNGSTTVPYEYDNAGNRTRDGPRTATYDQRNRLLSDGAYTYDYTARGTLAKKTTVGGSAFTTLTYDAFDRLTADGSSSYTYDSLDRVLTTGGRTFAYSGTGNDLATDGADTYSRGANGDLIGIRNGSTGQADLAVVDEHSDVVATFQASGTTLSRSVTYSPYGQVLTSSGPRTSVGYQSGWTDAGSGKVNMAARWYDPSTGAFASRDSVTLDPSASTNANRYAYASGNPLMYTDPTGHWSIKGALKKVGKVAAVAAPIVGGLVGGAAGMAIGNPALGGAIGGALGGALAYGITTAINGDNFSFKELAFQSGRGAIEGAIGGHFAKVGGYAAQFGFGAFASGIGYGFDVVTGRADFSWGDLAMQMAVGGFFNAAGRYVSNKWNKWRGGREDVEGPGGRRGEEDGPGGRRGDEDEPAARKAREDAEAKAREAAEAEAARKAEAARLAEEVRARSPQGAADDASAGKGRAYEAATTYAPRPAPIRPEYLAKPASIQEAQAQNAVRVVENAPKLNDGSTTATFTPAEATNTSSSRSGPSESGGSRARETPEQGTCQRPNSFVPGTQVLMADGSHKSIENVRIGDEVLATDPETGQSGPRTVTAEITGTGDKNLVELTVDVDGPADTRTETITATDNHPFWVPELGKWKNAADLKPGQWLQTAAGTWVQLTATRSWTQLESVHNLTVDDLHTYYVLAGATPVLVHNENCGDEAIVHMANYPDRQHALITIHYGDDILRTHQFGSLTNPVNGITRFTLDELPRLTINLRVPLPHGLRAIMKAEDGLYKTEMGRYPPYSLPDQGCVSYCAQVLKAGGVENIPEHNDEAQAWLFARYG</sequence>
<dbReference type="InterPro" id="IPR036844">
    <property type="entry name" value="Hint_dom_sf"/>
</dbReference>
<dbReference type="SUPFAM" id="SSF51294">
    <property type="entry name" value="Hedgehog/intein (Hint) domain"/>
    <property type="match status" value="1"/>
</dbReference>
<dbReference type="SUPFAM" id="SSF49899">
    <property type="entry name" value="Concanavalin A-like lectins/glucanases"/>
    <property type="match status" value="2"/>
</dbReference>
<dbReference type="InterPro" id="IPR031325">
    <property type="entry name" value="RHS_repeat"/>
</dbReference>
<feature type="region of interest" description="Disordered" evidence="2">
    <location>
        <begin position="1722"/>
        <end position="1749"/>
    </location>
</feature>
<keyword evidence="5" id="KW-1185">Reference proteome</keyword>
<feature type="compositionally biased region" description="Basic and acidic residues" evidence="2">
    <location>
        <begin position="42"/>
        <end position="54"/>
    </location>
</feature>
<feature type="compositionally biased region" description="Low complexity" evidence="2">
    <location>
        <begin position="3107"/>
        <end position="3119"/>
    </location>
</feature>
<dbReference type="CDD" id="cd00081">
    <property type="entry name" value="Hint"/>
    <property type="match status" value="1"/>
</dbReference>
<dbReference type="PANTHER" id="PTHR32305:SF15">
    <property type="entry name" value="PROTEIN RHSA-RELATED"/>
    <property type="match status" value="1"/>
</dbReference>
<dbReference type="Pfam" id="PF13385">
    <property type="entry name" value="Laminin_G_3"/>
    <property type="match status" value="2"/>
</dbReference>
<dbReference type="Pfam" id="PF25023">
    <property type="entry name" value="TEN_YD-shell"/>
    <property type="match status" value="2"/>
</dbReference>
<feature type="compositionally biased region" description="Polar residues" evidence="2">
    <location>
        <begin position="1722"/>
        <end position="1734"/>
    </location>
</feature>
<dbReference type="STRING" id="159449.B4N89_25980"/>
<dbReference type="InterPro" id="IPR013320">
    <property type="entry name" value="ConA-like_dom_sf"/>
</dbReference>
<gene>
    <name evidence="4" type="ORF">B4N89_25980</name>
</gene>
<evidence type="ECO:0000313" key="4">
    <source>
        <dbReference type="EMBL" id="OPC83923.1"/>
    </source>
</evidence>
<dbReference type="Gene3D" id="2.60.120.200">
    <property type="match status" value="2"/>
</dbReference>
<name>A0A1T3P4C8_9ACTN</name>
<dbReference type="Gene3D" id="2.180.10.10">
    <property type="entry name" value="RHS repeat-associated core"/>
    <property type="match status" value="5"/>
</dbReference>
<dbReference type="OrthoDB" id="4981820at2"/>
<proteinExistence type="predicted"/>
<dbReference type="InterPro" id="IPR056823">
    <property type="entry name" value="TEN-like_YD-shell"/>
</dbReference>
<feature type="compositionally biased region" description="Polar residues" evidence="2">
    <location>
        <begin position="3091"/>
        <end position="3106"/>
    </location>
</feature>
<dbReference type="Pfam" id="PF07591">
    <property type="entry name" value="PT-HINT"/>
    <property type="match status" value="1"/>
</dbReference>
<evidence type="ECO:0000313" key="5">
    <source>
        <dbReference type="Proteomes" id="UP000190037"/>
    </source>
</evidence>
<dbReference type="InterPro" id="IPR050708">
    <property type="entry name" value="T6SS_VgrG/RHS"/>
</dbReference>
<dbReference type="InterPro" id="IPR045351">
    <property type="entry name" value="DUF6531"/>
</dbReference>